<evidence type="ECO:0000313" key="2">
    <source>
        <dbReference type="EMBL" id="TNJ40927.1"/>
    </source>
</evidence>
<comment type="caution">
    <text evidence="2">The sequence shown here is derived from an EMBL/GenBank/DDBJ whole genome shotgun (WGS) entry which is preliminary data.</text>
</comment>
<dbReference type="GO" id="GO:0016747">
    <property type="term" value="F:acyltransferase activity, transferring groups other than amino-acyl groups"/>
    <property type="evidence" value="ECO:0007669"/>
    <property type="project" value="InterPro"/>
</dbReference>
<dbReference type="OrthoDB" id="9787920at2"/>
<reference evidence="2 3" key="1">
    <citation type="submission" date="2019-05" db="EMBL/GenBank/DDBJ databases">
        <title>Tamlana fucoidanivorans sp. nov., isolated from the surface of algae collected from Fujian province in China.</title>
        <authorList>
            <person name="Li J."/>
        </authorList>
    </citation>
    <scope>NUCLEOTIDE SEQUENCE [LARGE SCALE GENOMIC DNA]</scope>
    <source>
        <strain evidence="2 3">CW2-9</strain>
    </source>
</reference>
<dbReference type="Proteomes" id="UP000308713">
    <property type="component" value="Unassembled WGS sequence"/>
</dbReference>
<keyword evidence="2" id="KW-0808">Transferase</keyword>
<dbReference type="InterPro" id="IPR016181">
    <property type="entry name" value="Acyl_CoA_acyltransferase"/>
</dbReference>
<dbReference type="CDD" id="cd04301">
    <property type="entry name" value="NAT_SF"/>
    <property type="match status" value="1"/>
</dbReference>
<dbReference type="Pfam" id="PF00583">
    <property type="entry name" value="Acetyltransf_1"/>
    <property type="match status" value="1"/>
</dbReference>
<name>A0A5C4SBH2_9FLAO</name>
<gene>
    <name evidence="2" type="ORF">FGF67_16640</name>
</gene>
<dbReference type="Gene3D" id="3.40.630.30">
    <property type="match status" value="1"/>
</dbReference>
<dbReference type="EMBL" id="VDCS01000034">
    <property type="protein sequence ID" value="TNJ40927.1"/>
    <property type="molecule type" value="Genomic_DNA"/>
</dbReference>
<protein>
    <submittedName>
        <fullName evidence="2">GNAT family N-acetyltransferase</fullName>
    </submittedName>
</protein>
<organism evidence="2 3">
    <name type="scientific">Allotamlana fucoidanivorans</name>
    <dbReference type="NCBI Taxonomy" id="2583814"/>
    <lineage>
        <taxon>Bacteria</taxon>
        <taxon>Pseudomonadati</taxon>
        <taxon>Bacteroidota</taxon>
        <taxon>Flavobacteriia</taxon>
        <taxon>Flavobacteriales</taxon>
        <taxon>Flavobacteriaceae</taxon>
        <taxon>Allotamlana</taxon>
    </lineage>
</organism>
<accession>A0A5C4SBH2</accession>
<evidence type="ECO:0000259" key="1">
    <source>
        <dbReference type="PROSITE" id="PS51186"/>
    </source>
</evidence>
<sequence>MNIKVTDIINKKTYDKVVELLVEYNLSKTQELKNEINKPIEIIARDNNGEIIGGLYGRSIWGTLEIKTFVIKPENRNNGIGRKLILEAEKEAKTRNCRYMSLDTFSFQAPEFYEKLGFIKIGTETDFPKGFEKYYYRKEIQKT</sequence>
<dbReference type="InterPro" id="IPR000182">
    <property type="entry name" value="GNAT_dom"/>
</dbReference>
<dbReference type="SUPFAM" id="SSF55729">
    <property type="entry name" value="Acyl-CoA N-acyltransferases (Nat)"/>
    <property type="match status" value="1"/>
</dbReference>
<feature type="domain" description="N-acetyltransferase" evidence="1">
    <location>
        <begin position="3"/>
        <end position="141"/>
    </location>
</feature>
<dbReference type="AlphaFoldDB" id="A0A5C4SBH2"/>
<keyword evidence="3" id="KW-1185">Reference proteome</keyword>
<evidence type="ECO:0000313" key="3">
    <source>
        <dbReference type="Proteomes" id="UP000308713"/>
    </source>
</evidence>
<proteinExistence type="predicted"/>
<dbReference type="PROSITE" id="PS51186">
    <property type="entry name" value="GNAT"/>
    <property type="match status" value="1"/>
</dbReference>